<protein>
    <recommendedName>
        <fullName evidence="9">MICOS complex subunit MIC10</fullName>
    </recommendedName>
</protein>
<feature type="region of interest" description="Disordered" evidence="10">
    <location>
        <begin position="1"/>
        <end position="48"/>
    </location>
</feature>
<dbReference type="PANTHER" id="PTHR21304">
    <property type="entry name" value="MICOS COMPLEX SUBUNIT MIC10"/>
    <property type="match status" value="1"/>
</dbReference>
<evidence type="ECO:0000313" key="12">
    <source>
        <dbReference type="Proteomes" id="UP001176940"/>
    </source>
</evidence>
<evidence type="ECO:0000256" key="8">
    <source>
        <dbReference type="ARBA" id="ARBA00023136"/>
    </source>
</evidence>
<evidence type="ECO:0000256" key="7">
    <source>
        <dbReference type="ARBA" id="ARBA00023128"/>
    </source>
</evidence>
<evidence type="ECO:0000313" key="11">
    <source>
        <dbReference type="EMBL" id="CAJ0954556.1"/>
    </source>
</evidence>
<sequence>MNWWRRHRKEHELVETSTERHKVEEKGKKQQQAGNPEQTEKLPVRTETKEKGVLQCQEHVVSLTLGNPDYGKKRPAEVLSRDIPRLSLGRHTFVFLNPFDMVCAVQLVYEGAGLGLGIVFSVVFFKRKTWPIVFSSGIGLGMAYSNCQNDFQSPYLLHGKFVKDQ</sequence>
<proteinExistence type="inferred from homology"/>
<accession>A0ABN9M206</accession>
<evidence type="ECO:0000256" key="4">
    <source>
        <dbReference type="ARBA" id="ARBA00022692"/>
    </source>
</evidence>
<dbReference type="PANTHER" id="PTHR21304:SF0">
    <property type="entry name" value="MICOS COMPLEX SUBUNIT MIC10"/>
    <property type="match status" value="1"/>
</dbReference>
<comment type="function">
    <text evidence="1 9">Component of the MICOS complex, a large protein complex of the mitochondrial inner membrane that plays crucial roles in the maintenance of crista junctions, inner membrane architecture, and formation of contact sites to the outer membrane.</text>
</comment>
<evidence type="ECO:0000256" key="2">
    <source>
        <dbReference type="ARBA" id="ARBA00004434"/>
    </source>
</evidence>
<evidence type="ECO:0000256" key="3">
    <source>
        <dbReference type="ARBA" id="ARBA00006792"/>
    </source>
</evidence>
<dbReference type="EMBL" id="CAUEEQ010038610">
    <property type="protein sequence ID" value="CAJ0954556.1"/>
    <property type="molecule type" value="Genomic_DNA"/>
</dbReference>
<keyword evidence="4" id="KW-0812">Transmembrane</keyword>
<dbReference type="Pfam" id="PF04418">
    <property type="entry name" value="DUF543"/>
    <property type="match status" value="1"/>
</dbReference>
<keyword evidence="7 9" id="KW-0496">Mitochondrion</keyword>
<keyword evidence="6" id="KW-1133">Transmembrane helix</keyword>
<name>A0ABN9M206_9NEOB</name>
<keyword evidence="5 9" id="KW-0999">Mitochondrion inner membrane</keyword>
<evidence type="ECO:0000256" key="1">
    <source>
        <dbReference type="ARBA" id="ARBA00002689"/>
    </source>
</evidence>
<feature type="compositionally biased region" description="Basic and acidic residues" evidence="10">
    <location>
        <begin position="38"/>
        <end position="48"/>
    </location>
</feature>
<dbReference type="InterPro" id="IPR007512">
    <property type="entry name" value="Mic10"/>
</dbReference>
<organism evidence="11 12">
    <name type="scientific">Ranitomeya imitator</name>
    <name type="common">mimic poison frog</name>
    <dbReference type="NCBI Taxonomy" id="111125"/>
    <lineage>
        <taxon>Eukaryota</taxon>
        <taxon>Metazoa</taxon>
        <taxon>Chordata</taxon>
        <taxon>Craniata</taxon>
        <taxon>Vertebrata</taxon>
        <taxon>Euteleostomi</taxon>
        <taxon>Amphibia</taxon>
        <taxon>Batrachia</taxon>
        <taxon>Anura</taxon>
        <taxon>Neobatrachia</taxon>
        <taxon>Hyloidea</taxon>
        <taxon>Dendrobatidae</taxon>
        <taxon>Dendrobatinae</taxon>
        <taxon>Ranitomeya</taxon>
    </lineage>
</organism>
<evidence type="ECO:0000256" key="6">
    <source>
        <dbReference type="ARBA" id="ARBA00022989"/>
    </source>
</evidence>
<keyword evidence="12" id="KW-1185">Reference proteome</keyword>
<comment type="caution">
    <text evidence="11">The sequence shown here is derived from an EMBL/GenBank/DDBJ whole genome shotgun (WGS) entry which is preliminary data.</text>
</comment>
<evidence type="ECO:0000256" key="10">
    <source>
        <dbReference type="SAM" id="MobiDB-lite"/>
    </source>
</evidence>
<evidence type="ECO:0000256" key="9">
    <source>
        <dbReference type="RuleBase" id="RU363011"/>
    </source>
</evidence>
<keyword evidence="8" id="KW-0472">Membrane</keyword>
<evidence type="ECO:0000256" key="5">
    <source>
        <dbReference type="ARBA" id="ARBA00022792"/>
    </source>
</evidence>
<comment type="subcellular location">
    <subcellularLocation>
        <location evidence="2 9">Mitochondrion inner membrane</location>
        <topology evidence="2 9">Single-pass membrane protein</topology>
    </subcellularLocation>
</comment>
<gene>
    <name evidence="11" type="ORF">RIMI_LOCUS14762171</name>
</gene>
<feature type="compositionally biased region" description="Basic and acidic residues" evidence="10">
    <location>
        <begin position="10"/>
        <end position="28"/>
    </location>
</feature>
<dbReference type="Proteomes" id="UP001176940">
    <property type="component" value="Unassembled WGS sequence"/>
</dbReference>
<comment type="similarity">
    <text evidence="3 9">Belongs to the MICOS complex subunit Mic10 family.</text>
</comment>
<reference evidence="11" key="1">
    <citation type="submission" date="2023-07" db="EMBL/GenBank/DDBJ databases">
        <authorList>
            <person name="Stuckert A."/>
        </authorList>
    </citation>
    <scope>NUCLEOTIDE SEQUENCE</scope>
</reference>
<comment type="subunit">
    <text evidence="9">Component of the mitochondrial contact site and cristae organizing system (MICOS) complex.</text>
</comment>